<dbReference type="PROSITE" id="PS50206">
    <property type="entry name" value="RHODANESE_3"/>
    <property type="match status" value="1"/>
</dbReference>
<dbReference type="InterPro" id="IPR016130">
    <property type="entry name" value="Tyr_Pase_AS"/>
</dbReference>
<reference evidence="7 8" key="1">
    <citation type="journal article" date="2019" name="Nat. Ecol. Evol.">
        <title>Megaphylogeny resolves global patterns of mushroom evolution.</title>
        <authorList>
            <person name="Varga T."/>
            <person name="Krizsan K."/>
            <person name="Foldi C."/>
            <person name="Dima B."/>
            <person name="Sanchez-Garcia M."/>
            <person name="Sanchez-Ramirez S."/>
            <person name="Szollosi G.J."/>
            <person name="Szarkandi J.G."/>
            <person name="Papp V."/>
            <person name="Albert L."/>
            <person name="Andreopoulos W."/>
            <person name="Angelini C."/>
            <person name="Antonin V."/>
            <person name="Barry K.W."/>
            <person name="Bougher N.L."/>
            <person name="Buchanan P."/>
            <person name="Buyck B."/>
            <person name="Bense V."/>
            <person name="Catcheside P."/>
            <person name="Chovatia M."/>
            <person name="Cooper J."/>
            <person name="Damon W."/>
            <person name="Desjardin D."/>
            <person name="Finy P."/>
            <person name="Geml J."/>
            <person name="Haridas S."/>
            <person name="Hughes K."/>
            <person name="Justo A."/>
            <person name="Karasinski D."/>
            <person name="Kautmanova I."/>
            <person name="Kiss B."/>
            <person name="Kocsube S."/>
            <person name="Kotiranta H."/>
            <person name="LaButti K.M."/>
            <person name="Lechner B.E."/>
            <person name="Liimatainen K."/>
            <person name="Lipzen A."/>
            <person name="Lukacs Z."/>
            <person name="Mihaltcheva S."/>
            <person name="Morgado L.N."/>
            <person name="Niskanen T."/>
            <person name="Noordeloos M.E."/>
            <person name="Ohm R.A."/>
            <person name="Ortiz-Santana B."/>
            <person name="Ovrebo C."/>
            <person name="Racz N."/>
            <person name="Riley R."/>
            <person name="Savchenko A."/>
            <person name="Shiryaev A."/>
            <person name="Soop K."/>
            <person name="Spirin V."/>
            <person name="Szebenyi C."/>
            <person name="Tomsovsky M."/>
            <person name="Tulloss R.E."/>
            <person name="Uehling J."/>
            <person name="Grigoriev I.V."/>
            <person name="Vagvolgyi C."/>
            <person name="Papp T."/>
            <person name="Martin F.M."/>
            <person name="Miettinen O."/>
            <person name="Hibbett D.S."/>
            <person name="Nagy L.G."/>
        </authorList>
    </citation>
    <scope>NUCLEOTIDE SEQUENCE [LARGE SCALE GENOMIC DNA]</scope>
    <source>
        <strain evidence="7 8">CBS 166.37</strain>
    </source>
</reference>
<feature type="compositionally biased region" description="Acidic residues" evidence="3">
    <location>
        <begin position="230"/>
        <end position="240"/>
    </location>
</feature>
<feature type="region of interest" description="Disordered" evidence="3">
    <location>
        <begin position="53"/>
        <end position="88"/>
    </location>
</feature>
<protein>
    <recommendedName>
        <fullName evidence="2">protein-tyrosine-phosphatase</fullName>
        <ecNumber evidence="2">3.1.3.48</ecNumber>
    </recommendedName>
</protein>
<dbReference type="PROSITE" id="PS50056">
    <property type="entry name" value="TYR_PHOSPHATASE_2"/>
    <property type="match status" value="1"/>
</dbReference>
<evidence type="ECO:0000256" key="2">
    <source>
        <dbReference type="ARBA" id="ARBA00013064"/>
    </source>
</evidence>
<dbReference type="InterPro" id="IPR000387">
    <property type="entry name" value="Tyr_Pase_dom"/>
</dbReference>
<accession>A0A5C3M659</accession>
<proteinExistence type="inferred from homology"/>
<feature type="compositionally biased region" description="Basic and acidic residues" evidence="3">
    <location>
        <begin position="807"/>
        <end position="817"/>
    </location>
</feature>
<evidence type="ECO:0000313" key="8">
    <source>
        <dbReference type="Proteomes" id="UP000308652"/>
    </source>
</evidence>
<feature type="region of interest" description="Disordered" evidence="3">
    <location>
        <begin position="365"/>
        <end position="393"/>
    </location>
</feature>
<dbReference type="InterPro" id="IPR050348">
    <property type="entry name" value="Protein-Tyr_Phosphatase"/>
</dbReference>
<dbReference type="InterPro" id="IPR003595">
    <property type="entry name" value="Tyr_Pase_cat"/>
</dbReference>
<feature type="region of interest" description="Disordered" evidence="3">
    <location>
        <begin position="221"/>
        <end position="245"/>
    </location>
</feature>
<evidence type="ECO:0000313" key="7">
    <source>
        <dbReference type="EMBL" id="TFK40934.1"/>
    </source>
</evidence>
<dbReference type="Pfam" id="PF00581">
    <property type="entry name" value="Rhodanese"/>
    <property type="match status" value="1"/>
</dbReference>
<dbReference type="SMART" id="SM00194">
    <property type="entry name" value="PTPc"/>
    <property type="match status" value="1"/>
</dbReference>
<feature type="region of interest" description="Disordered" evidence="3">
    <location>
        <begin position="940"/>
        <end position="1016"/>
    </location>
</feature>
<feature type="domain" description="Tyrosine-protein phosphatase" evidence="4">
    <location>
        <begin position="453"/>
        <end position="737"/>
    </location>
</feature>
<feature type="region of interest" description="Disordered" evidence="3">
    <location>
        <begin position="278"/>
        <end position="306"/>
    </location>
</feature>
<dbReference type="SUPFAM" id="SSF52821">
    <property type="entry name" value="Rhodanese/Cell cycle control phosphatase"/>
    <property type="match status" value="1"/>
</dbReference>
<dbReference type="InterPro" id="IPR036873">
    <property type="entry name" value="Rhodanese-like_dom_sf"/>
</dbReference>
<feature type="domain" description="Rhodanese" evidence="6">
    <location>
        <begin position="106"/>
        <end position="222"/>
    </location>
</feature>
<dbReference type="EC" id="3.1.3.48" evidence="2"/>
<dbReference type="PRINTS" id="PR00700">
    <property type="entry name" value="PRTYPHPHTASE"/>
</dbReference>
<feature type="compositionally biased region" description="Low complexity" evidence="3">
    <location>
        <begin position="872"/>
        <end position="895"/>
    </location>
</feature>
<evidence type="ECO:0000259" key="4">
    <source>
        <dbReference type="PROSITE" id="PS50055"/>
    </source>
</evidence>
<evidence type="ECO:0000259" key="6">
    <source>
        <dbReference type="PROSITE" id="PS50206"/>
    </source>
</evidence>
<gene>
    <name evidence="7" type="ORF">BDQ12DRAFT_767153</name>
</gene>
<feature type="compositionally biased region" description="Low complexity" evidence="3">
    <location>
        <begin position="72"/>
        <end position="88"/>
    </location>
</feature>
<feature type="compositionally biased region" description="Low complexity" evidence="3">
    <location>
        <begin position="1138"/>
        <end position="1150"/>
    </location>
</feature>
<feature type="compositionally biased region" description="Low complexity" evidence="3">
    <location>
        <begin position="282"/>
        <end position="306"/>
    </location>
</feature>
<dbReference type="SUPFAM" id="SSF52799">
    <property type="entry name" value="(Phosphotyrosine protein) phosphatases II"/>
    <property type="match status" value="2"/>
</dbReference>
<feature type="compositionally biased region" description="Basic and acidic residues" evidence="3">
    <location>
        <begin position="970"/>
        <end position="979"/>
    </location>
</feature>
<keyword evidence="8" id="KW-1185">Reference proteome</keyword>
<feature type="region of interest" description="Disordered" evidence="3">
    <location>
        <begin position="1"/>
        <end position="25"/>
    </location>
</feature>
<dbReference type="Pfam" id="PF00102">
    <property type="entry name" value="Y_phosphatase"/>
    <property type="match status" value="2"/>
</dbReference>
<feature type="compositionally biased region" description="Polar residues" evidence="3">
    <location>
        <begin position="994"/>
        <end position="1010"/>
    </location>
</feature>
<feature type="domain" description="Tyrosine specific protein phosphatases" evidence="5">
    <location>
        <begin position="690"/>
        <end position="730"/>
    </location>
</feature>
<dbReference type="InterPro" id="IPR029021">
    <property type="entry name" value="Prot-tyrosine_phosphatase-like"/>
</dbReference>
<dbReference type="Gene3D" id="3.40.250.10">
    <property type="entry name" value="Rhodanese-like domain"/>
    <property type="match status" value="1"/>
</dbReference>
<dbReference type="EMBL" id="ML213595">
    <property type="protein sequence ID" value="TFK40934.1"/>
    <property type="molecule type" value="Genomic_DNA"/>
</dbReference>
<dbReference type="PANTHER" id="PTHR19134:SF561">
    <property type="entry name" value="PROTEIN TYROSINE PHOSPHATASE 36E, ISOFORM A"/>
    <property type="match status" value="1"/>
</dbReference>
<feature type="compositionally biased region" description="Polar residues" evidence="3">
    <location>
        <begin position="775"/>
        <end position="785"/>
    </location>
</feature>
<comment type="similarity">
    <text evidence="1">Belongs to the protein-tyrosine phosphatase family. Non-receptor class subfamily.</text>
</comment>
<feature type="region of interest" description="Disordered" evidence="3">
    <location>
        <begin position="1133"/>
        <end position="1218"/>
    </location>
</feature>
<dbReference type="Gene3D" id="3.90.190.10">
    <property type="entry name" value="Protein tyrosine phosphatase superfamily"/>
    <property type="match status" value="2"/>
</dbReference>
<sequence>MDFFSALPDPATHPSVPHDDRNAPSIDPFAEAIASRFGSTAMLTARLTPGPIVPPPTVRLPSSPMANMTLKSGPAASSPSGPAPSSSTSTASFIALTPAVLPQWIDDSTTLIVDIRPHAAHSSARIPRAVSLSVPSTLLKRPLFSLQRLSAMLPSSAARNRFSAWRSASRIVVYDADSSNIPDSSNIQGLLKKFKSDGFTGDLAWLQGGFQAVWRERRDLVDTHPPTPDVENEEDEDDQDMTPLQPHHTSVLRTRHLPMSAFSLSSTTVHNSPHFNLAAGPLRPSSALSNRSNNNNPSTLSLSTSSHAAHQAVNPFFDTIRQNLELSQGITERIPLRLPRRVRRRIHELPFAWLQDIARRAAKCPVQHRSPVDSASSASEESEDDEGADPADVEEGTEALAMQFYRIELAEQRRLMGIMEHHSKESGQVVEQTSHPGTTFPFSITAGVEKGAKNRYRHIWPFEHARVRLHQRRESDDDYINASYVQPLGTSKRYIATQGPLPATFVDFWTLCWEQNVHVIVMLTREIEGSMIKCGNYWADSSFGPLRLRLVSTSGVVPPPEEPTFAGFFAPRQPLSSHSYRPHTSRLPHEQEPHTRTQFNHQRRPHHYHKSETVKRVFELSHTSYPDAKPRKIIHLQYLDWPDMNVPDDPRGILGLIREVDGAVQETSVSAESPLPTPGVKRQAGAHMGVMEMDEKTGIAKHAAGKNSPVLLHCSAGVGRTGGFIVVDAVLDAIRREIRAQKHGSSAVQDQPTDAMDIDINPDSHVETAPLPVPSGTQISAPSNESMKRRSLELQGLVVHVPPEASDSEREMSRERSVSAFGPDALTRRWAQNVRDETATRTTPSITASGSSSSEESAFGFSQSHGSYHHPSSSLGTSVSGASHSSSKASWFPSSNNTSGGPPDATESASGTTLPAFIPTAAKPTAGTGIQIERLYASTGTTGIGSSPLASSSTPWLGGEMNASSPMPESAKEARDGELPSRSQSPSADERGSCSPSQSQASTHQASLANHSRAPSKPLAVIPSIPSFEVPSSKTFDYKEPRALHLTYSPPLLGTFDDPISEVVQDMREQRMSLCQSLRQYVFVHAAIIEGALMIVDEESDDTNNKAPITSSIPTNSTSTFSFTFPKVTPQVRHGYSTDDASTSASSSSTGKRGLSPAELLKQEKSGQMMLSKRPSIKRKQRSGDDPDDNTSRTAPFQRAQAQLAAGGGSHRSTSRPS</sequence>
<dbReference type="OrthoDB" id="6058203at2759"/>
<evidence type="ECO:0000256" key="3">
    <source>
        <dbReference type="SAM" id="MobiDB-lite"/>
    </source>
</evidence>
<dbReference type="InterPro" id="IPR000242">
    <property type="entry name" value="PTP_cat"/>
</dbReference>
<feature type="compositionally biased region" description="Acidic residues" evidence="3">
    <location>
        <begin position="380"/>
        <end position="393"/>
    </location>
</feature>
<evidence type="ECO:0000256" key="1">
    <source>
        <dbReference type="ARBA" id="ARBA00009649"/>
    </source>
</evidence>
<dbReference type="GO" id="GO:0004725">
    <property type="term" value="F:protein tyrosine phosphatase activity"/>
    <property type="evidence" value="ECO:0007669"/>
    <property type="project" value="UniProtKB-EC"/>
</dbReference>
<dbReference type="InterPro" id="IPR001763">
    <property type="entry name" value="Rhodanese-like_dom"/>
</dbReference>
<organism evidence="7 8">
    <name type="scientific">Crucibulum laeve</name>
    <dbReference type="NCBI Taxonomy" id="68775"/>
    <lineage>
        <taxon>Eukaryota</taxon>
        <taxon>Fungi</taxon>
        <taxon>Dikarya</taxon>
        <taxon>Basidiomycota</taxon>
        <taxon>Agaricomycotina</taxon>
        <taxon>Agaricomycetes</taxon>
        <taxon>Agaricomycetidae</taxon>
        <taxon>Agaricales</taxon>
        <taxon>Agaricineae</taxon>
        <taxon>Nidulariaceae</taxon>
        <taxon>Crucibulum</taxon>
    </lineage>
</organism>
<dbReference type="STRING" id="68775.A0A5C3M659"/>
<feature type="region of interest" description="Disordered" evidence="3">
    <location>
        <begin position="766"/>
        <end position="912"/>
    </location>
</feature>
<feature type="region of interest" description="Disordered" evidence="3">
    <location>
        <begin position="577"/>
        <end position="608"/>
    </location>
</feature>
<dbReference type="AlphaFoldDB" id="A0A5C3M659"/>
<name>A0A5C3M659_9AGAR</name>
<evidence type="ECO:0000259" key="5">
    <source>
        <dbReference type="PROSITE" id="PS50056"/>
    </source>
</evidence>
<dbReference type="PROSITE" id="PS00383">
    <property type="entry name" value="TYR_PHOSPHATASE_1"/>
    <property type="match status" value="1"/>
</dbReference>
<dbReference type="PANTHER" id="PTHR19134">
    <property type="entry name" value="RECEPTOR-TYPE TYROSINE-PROTEIN PHOSPHATASE"/>
    <property type="match status" value="1"/>
</dbReference>
<feature type="compositionally biased region" description="Polar residues" evidence="3">
    <location>
        <begin position="940"/>
        <end position="955"/>
    </location>
</feature>
<dbReference type="Proteomes" id="UP000308652">
    <property type="component" value="Unassembled WGS sequence"/>
</dbReference>
<dbReference type="SMART" id="SM00404">
    <property type="entry name" value="PTPc_motif"/>
    <property type="match status" value="1"/>
</dbReference>
<dbReference type="PROSITE" id="PS50055">
    <property type="entry name" value="TYR_PHOSPHATASE_PTP"/>
    <property type="match status" value="1"/>
</dbReference>
<feature type="compositionally biased region" description="Low complexity" evidence="3">
    <location>
        <begin position="848"/>
        <end position="862"/>
    </location>
</feature>